<evidence type="ECO:0000313" key="2">
    <source>
        <dbReference type="EMBL" id="ELU37882.1"/>
    </source>
</evidence>
<proteinExistence type="predicted"/>
<dbReference type="AlphaFoldDB" id="L8WM96"/>
<dbReference type="EMBL" id="AFRT01002399">
    <property type="protein sequence ID" value="ELU37882.1"/>
    <property type="molecule type" value="Genomic_DNA"/>
</dbReference>
<feature type="compositionally biased region" description="Polar residues" evidence="1">
    <location>
        <begin position="203"/>
        <end position="213"/>
    </location>
</feature>
<dbReference type="HOGENOM" id="CLU_108162_0_0_1"/>
<evidence type="ECO:0000313" key="3">
    <source>
        <dbReference type="Proteomes" id="UP000011668"/>
    </source>
</evidence>
<accession>L8WM96</accession>
<gene>
    <name evidence="2" type="ORF">AG1IA_08075</name>
</gene>
<name>L8WM96_THACA</name>
<comment type="caution">
    <text evidence="2">The sequence shown here is derived from an EMBL/GenBank/DDBJ whole genome shotgun (WGS) entry which is preliminary data.</text>
</comment>
<protein>
    <submittedName>
        <fullName evidence="2">Uncharacterized protein</fullName>
    </submittedName>
</protein>
<feature type="region of interest" description="Disordered" evidence="1">
    <location>
        <begin position="145"/>
        <end position="223"/>
    </location>
</feature>
<dbReference type="OrthoDB" id="3161005at2759"/>
<evidence type="ECO:0000256" key="1">
    <source>
        <dbReference type="SAM" id="MobiDB-lite"/>
    </source>
</evidence>
<sequence length="223" mass="24293">MSSVFLISSQRRRPTFWVRLWSKNISKHKCAEGIRSAVPLVETTSAATQSIHSQHPTALLSLHNDHPIFKQFTELDPSLIVIRDAPHPDWVWSQPPALGTLTPGYTHCAPGNSFVCGPGESLSHDANGPQTRTRVQRWQPDFPGLWDDIPGSGTTATNLSSPSSGMPHARPYPLPQSSHGSSVPSTGHLRGLTESVGCLPERQNGSRNGTGNERTVGPEHHRL</sequence>
<organism evidence="2 3">
    <name type="scientific">Thanatephorus cucumeris (strain AG1-IA)</name>
    <name type="common">Rice sheath blight fungus</name>
    <name type="synonym">Rhizoctonia solani</name>
    <dbReference type="NCBI Taxonomy" id="983506"/>
    <lineage>
        <taxon>Eukaryota</taxon>
        <taxon>Fungi</taxon>
        <taxon>Dikarya</taxon>
        <taxon>Basidiomycota</taxon>
        <taxon>Agaricomycotina</taxon>
        <taxon>Agaricomycetes</taxon>
        <taxon>Cantharellales</taxon>
        <taxon>Ceratobasidiaceae</taxon>
        <taxon>Rhizoctonia</taxon>
        <taxon>Rhizoctonia solani AG-1</taxon>
    </lineage>
</organism>
<dbReference type="Proteomes" id="UP000011668">
    <property type="component" value="Unassembled WGS sequence"/>
</dbReference>
<keyword evidence="3" id="KW-1185">Reference proteome</keyword>
<feature type="compositionally biased region" description="Polar residues" evidence="1">
    <location>
        <begin position="175"/>
        <end position="185"/>
    </location>
</feature>
<feature type="compositionally biased region" description="Polar residues" evidence="1">
    <location>
        <begin position="152"/>
        <end position="164"/>
    </location>
</feature>
<reference evidence="2 3" key="1">
    <citation type="journal article" date="2013" name="Nat. Commun.">
        <title>The evolution and pathogenic mechanisms of the rice sheath blight pathogen.</title>
        <authorList>
            <person name="Zheng A."/>
            <person name="Lin R."/>
            <person name="Xu L."/>
            <person name="Qin P."/>
            <person name="Tang C."/>
            <person name="Ai P."/>
            <person name="Zhang D."/>
            <person name="Liu Y."/>
            <person name="Sun Z."/>
            <person name="Feng H."/>
            <person name="Wang Y."/>
            <person name="Chen Y."/>
            <person name="Liang X."/>
            <person name="Fu R."/>
            <person name="Li Q."/>
            <person name="Zhang J."/>
            <person name="Yu X."/>
            <person name="Xie Z."/>
            <person name="Ding L."/>
            <person name="Guan P."/>
            <person name="Tang J."/>
            <person name="Liang Y."/>
            <person name="Wang S."/>
            <person name="Deng Q."/>
            <person name="Li S."/>
            <person name="Zhu J."/>
            <person name="Wang L."/>
            <person name="Liu H."/>
            <person name="Li P."/>
        </authorList>
    </citation>
    <scope>NUCLEOTIDE SEQUENCE [LARGE SCALE GENOMIC DNA]</scope>
    <source>
        <strain evidence="3">AG-1 IA</strain>
    </source>
</reference>